<protein>
    <submittedName>
        <fullName evidence="1">Uncharacterized protein</fullName>
    </submittedName>
</protein>
<name>A0A9P8CGM3_9HELO</name>
<reference evidence="1" key="1">
    <citation type="journal article" date="2021" name="IMA Fungus">
        <title>Genomic characterization of three marine fungi, including Emericellopsis atlantica sp. nov. with signatures of a generalist lifestyle and marine biomass degradation.</title>
        <authorList>
            <person name="Hagestad O.C."/>
            <person name="Hou L."/>
            <person name="Andersen J.H."/>
            <person name="Hansen E.H."/>
            <person name="Altermark B."/>
            <person name="Li C."/>
            <person name="Kuhnert E."/>
            <person name="Cox R.J."/>
            <person name="Crous P.W."/>
            <person name="Spatafora J.W."/>
            <person name="Lail K."/>
            <person name="Amirebrahimi M."/>
            <person name="Lipzen A."/>
            <person name="Pangilinan J."/>
            <person name="Andreopoulos W."/>
            <person name="Hayes R.D."/>
            <person name="Ng V."/>
            <person name="Grigoriev I.V."/>
            <person name="Jackson S.A."/>
            <person name="Sutton T.D.S."/>
            <person name="Dobson A.D.W."/>
            <person name="Rama T."/>
        </authorList>
    </citation>
    <scope>NUCLEOTIDE SEQUENCE</scope>
    <source>
        <strain evidence="1">TRa3180A</strain>
    </source>
</reference>
<proteinExistence type="predicted"/>
<sequence length="116" mass="13006">MLLWACAGIHIGAYNIPNNFNNALLVQPQTLTILSPITWAQCFHYDDASEIWSVLRCCTLITAIGTMFAGIEVELVFALEVTAATLFIQLSTVLRSLGVLRYYLDIYQHAPCMEHQ</sequence>
<dbReference type="AlphaFoldDB" id="A0A9P8CGM3"/>
<dbReference type="EMBL" id="MU253827">
    <property type="protein sequence ID" value="KAG9245865.1"/>
    <property type="molecule type" value="Genomic_DNA"/>
</dbReference>
<keyword evidence="2" id="KW-1185">Reference proteome</keyword>
<dbReference type="Proteomes" id="UP000887226">
    <property type="component" value="Unassembled WGS sequence"/>
</dbReference>
<gene>
    <name evidence="1" type="ORF">BJ878DRAFT_438442</name>
</gene>
<comment type="caution">
    <text evidence="1">The sequence shown here is derived from an EMBL/GenBank/DDBJ whole genome shotgun (WGS) entry which is preliminary data.</text>
</comment>
<dbReference type="OrthoDB" id="407617at2759"/>
<organism evidence="1 2">
    <name type="scientific">Calycina marina</name>
    <dbReference type="NCBI Taxonomy" id="1763456"/>
    <lineage>
        <taxon>Eukaryota</taxon>
        <taxon>Fungi</taxon>
        <taxon>Dikarya</taxon>
        <taxon>Ascomycota</taxon>
        <taxon>Pezizomycotina</taxon>
        <taxon>Leotiomycetes</taxon>
        <taxon>Helotiales</taxon>
        <taxon>Pezizellaceae</taxon>
        <taxon>Calycina</taxon>
    </lineage>
</organism>
<evidence type="ECO:0000313" key="1">
    <source>
        <dbReference type="EMBL" id="KAG9245865.1"/>
    </source>
</evidence>
<accession>A0A9P8CGM3</accession>
<evidence type="ECO:0000313" key="2">
    <source>
        <dbReference type="Proteomes" id="UP000887226"/>
    </source>
</evidence>